<dbReference type="AlphaFoldDB" id="A0A382BG65"/>
<reference evidence="2" key="1">
    <citation type="submission" date="2018-05" db="EMBL/GenBank/DDBJ databases">
        <authorList>
            <person name="Lanie J.A."/>
            <person name="Ng W.-L."/>
            <person name="Kazmierczak K.M."/>
            <person name="Andrzejewski T.M."/>
            <person name="Davidsen T.M."/>
            <person name="Wayne K.J."/>
            <person name="Tettelin H."/>
            <person name="Glass J.I."/>
            <person name="Rusch D."/>
            <person name="Podicherti R."/>
            <person name="Tsui H.-C.T."/>
            <person name="Winkler M.E."/>
        </authorList>
    </citation>
    <scope>NUCLEOTIDE SEQUENCE</scope>
</reference>
<dbReference type="Pfam" id="PF03435">
    <property type="entry name" value="Sacchrp_dh_NADP"/>
    <property type="match status" value="1"/>
</dbReference>
<dbReference type="GO" id="GO:0009247">
    <property type="term" value="P:glycolipid biosynthetic process"/>
    <property type="evidence" value="ECO:0007669"/>
    <property type="project" value="TreeGrafter"/>
</dbReference>
<dbReference type="PANTHER" id="PTHR12286:SF5">
    <property type="entry name" value="SACCHAROPINE DEHYDROGENASE-LIKE OXIDOREDUCTASE"/>
    <property type="match status" value="1"/>
</dbReference>
<dbReference type="SUPFAM" id="SSF51735">
    <property type="entry name" value="NAD(P)-binding Rossmann-fold domains"/>
    <property type="match status" value="1"/>
</dbReference>
<evidence type="ECO:0000313" key="2">
    <source>
        <dbReference type="EMBL" id="SVB12860.1"/>
    </source>
</evidence>
<gene>
    <name evidence="2" type="ORF">METZ01_LOCUS165714</name>
</gene>
<accession>A0A382BG65</accession>
<dbReference type="PANTHER" id="PTHR12286">
    <property type="entry name" value="SACCHAROPINE DEHYDROGENASE-LIKE OXIDOREDUCTASE"/>
    <property type="match status" value="1"/>
</dbReference>
<dbReference type="Gene3D" id="3.40.50.720">
    <property type="entry name" value="NAD(P)-binding Rossmann-like Domain"/>
    <property type="match status" value="1"/>
</dbReference>
<dbReference type="GO" id="GO:0005886">
    <property type="term" value="C:plasma membrane"/>
    <property type="evidence" value="ECO:0007669"/>
    <property type="project" value="TreeGrafter"/>
</dbReference>
<evidence type="ECO:0000259" key="1">
    <source>
        <dbReference type="Pfam" id="PF03435"/>
    </source>
</evidence>
<sequence>MKEIKYDLVLMGATGFTGKLVAEYLTQEYGVKNEQFVWAIAGRNKDKLINLKRYLEQYDAEAKNLPILIADSHDKRSLDDITSVSRVIISTVGPYLKYGKMLVESCAINGTDYCDLTGEVPFIRESIDSLDSMAKSNNCRIIHSCGFDAIPSDIGALKLQKESIEKFGQPCNEIKLYVRSMRGGFSGGTIESIINISSYINSRPDLSGLLSDPYALNPDGQLLGGPDGSSLRSVKWDKNMNLWTCPFIMSGVNTRVVRRSNALMGFLYGDNFKYSEAYSFSKGFSGFIKSLSMLIGIACLKLAISFRPSLWLLRTFFLPAPGNGPSKKNRESGHFKVVLVGSIANNKISVTVTGDRDPGYAATARMLTESALCMLLERKTIPDVSGVLTPAAGIGDILVSRLKDNGITFKIE</sequence>
<name>A0A382BG65_9ZZZZ</name>
<dbReference type="EMBL" id="UINC01029701">
    <property type="protein sequence ID" value="SVB12860.1"/>
    <property type="molecule type" value="Genomic_DNA"/>
</dbReference>
<protein>
    <recommendedName>
        <fullName evidence="1">Saccharopine dehydrogenase NADP binding domain-containing protein</fullName>
    </recommendedName>
</protein>
<organism evidence="2">
    <name type="scientific">marine metagenome</name>
    <dbReference type="NCBI Taxonomy" id="408172"/>
    <lineage>
        <taxon>unclassified sequences</taxon>
        <taxon>metagenomes</taxon>
        <taxon>ecological metagenomes</taxon>
    </lineage>
</organism>
<dbReference type="InterPro" id="IPR036291">
    <property type="entry name" value="NAD(P)-bd_dom_sf"/>
</dbReference>
<dbReference type="InterPro" id="IPR051276">
    <property type="entry name" value="Saccharopine_DH-like_oxidrdct"/>
</dbReference>
<proteinExistence type="predicted"/>
<dbReference type="InterPro" id="IPR005097">
    <property type="entry name" value="Sacchrp_dh_NADP-bd"/>
</dbReference>
<feature type="domain" description="Saccharopine dehydrogenase NADP binding" evidence="1">
    <location>
        <begin position="9"/>
        <end position="137"/>
    </location>
</feature>